<accession>A0AAW0MF45</accession>
<evidence type="ECO:0008006" key="4">
    <source>
        <dbReference type="Google" id="ProtNLM"/>
    </source>
</evidence>
<comment type="caution">
    <text evidence="2">The sequence shown here is derived from an EMBL/GenBank/DDBJ whole genome shotgun (WGS) entry which is preliminary data.</text>
</comment>
<dbReference type="AlphaFoldDB" id="A0AAW0MF45"/>
<evidence type="ECO:0000313" key="2">
    <source>
        <dbReference type="EMBL" id="KAK7878947.1"/>
    </source>
</evidence>
<protein>
    <recommendedName>
        <fullName evidence="4">Myb-like domain-containing protein</fullName>
    </recommendedName>
</protein>
<evidence type="ECO:0000256" key="1">
    <source>
        <dbReference type="SAM" id="MobiDB-lite"/>
    </source>
</evidence>
<feature type="compositionally biased region" description="Basic and acidic residues" evidence="1">
    <location>
        <begin position="171"/>
        <end position="212"/>
    </location>
</feature>
<feature type="compositionally biased region" description="Low complexity" evidence="1">
    <location>
        <begin position="147"/>
        <end position="157"/>
    </location>
</feature>
<reference evidence="3" key="1">
    <citation type="submission" date="2024-04" db="EMBL/GenBank/DDBJ databases">
        <title>Salinicola lusitanus LLJ914,a marine bacterium isolated from the Okinawa Trough.</title>
        <authorList>
            <person name="Li J."/>
        </authorList>
    </citation>
    <scope>NUCLEOTIDE SEQUENCE [LARGE SCALE GENOMIC DNA]</scope>
</reference>
<evidence type="ECO:0000313" key="3">
    <source>
        <dbReference type="Proteomes" id="UP001460270"/>
    </source>
</evidence>
<keyword evidence="3" id="KW-1185">Reference proteome</keyword>
<sequence>MRESLFLCCCFCKEKTNRVSREKTQKHCPLLSKRRTCRFRTTEETRALIDWRTANEGLFTGRRNSSKNGWEDFVTSSGLPISATQAKKKWQNLVQKRSSVIHPLGKGGGWWWYVVLDAALQGQHSISPPLVEASSAATAGGMVTPPASVAEASEASADQGPEGSRGRKRQRESLLEFLKERAEREEERERLLLEREREAQAREEERERAATERAERYLALFERLVNKF</sequence>
<feature type="region of interest" description="Disordered" evidence="1">
    <location>
        <begin position="142"/>
        <end position="212"/>
    </location>
</feature>
<proteinExistence type="predicted"/>
<gene>
    <name evidence="2" type="ORF">WMY93_034208</name>
</gene>
<dbReference type="Proteomes" id="UP001460270">
    <property type="component" value="Unassembled WGS sequence"/>
</dbReference>
<dbReference type="EMBL" id="JBBPFD010000420">
    <property type="protein sequence ID" value="KAK7878947.1"/>
    <property type="molecule type" value="Genomic_DNA"/>
</dbReference>
<name>A0AAW0MF45_9GOBI</name>
<organism evidence="2 3">
    <name type="scientific">Mugilogobius chulae</name>
    <name type="common">yellowstripe goby</name>
    <dbReference type="NCBI Taxonomy" id="88201"/>
    <lineage>
        <taxon>Eukaryota</taxon>
        <taxon>Metazoa</taxon>
        <taxon>Chordata</taxon>
        <taxon>Craniata</taxon>
        <taxon>Vertebrata</taxon>
        <taxon>Euteleostomi</taxon>
        <taxon>Actinopterygii</taxon>
        <taxon>Neopterygii</taxon>
        <taxon>Teleostei</taxon>
        <taxon>Neoteleostei</taxon>
        <taxon>Acanthomorphata</taxon>
        <taxon>Gobiaria</taxon>
        <taxon>Gobiiformes</taxon>
        <taxon>Gobioidei</taxon>
        <taxon>Gobiidae</taxon>
        <taxon>Gobionellinae</taxon>
        <taxon>Mugilogobius</taxon>
    </lineage>
</organism>